<evidence type="ECO:0000313" key="3">
    <source>
        <dbReference type="EMBL" id="EQD28495.1"/>
    </source>
</evidence>
<keyword evidence="2" id="KW-0067">ATP-binding</keyword>
<feature type="non-terminal residue" evidence="3">
    <location>
        <position position="148"/>
    </location>
</feature>
<dbReference type="InterPro" id="IPR027417">
    <property type="entry name" value="P-loop_NTPase"/>
</dbReference>
<dbReference type="HAMAP" id="MF_00376">
    <property type="entry name" value="Dephospho_CoA_kinase"/>
    <property type="match status" value="1"/>
</dbReference>
<dbReference type="PANTHER" id="PTHR10695:SF46">
    <property type="entry name" value="BIFUNCTIONAL COENZYME A SYNTHASE-RELATED"/>
    <property type="match status" value="1"/>
</dbReference>
<dbReference type="PANTHER" id="PTHR10695">
    <property type="entry name" value="DEPHOSPHO-COA KINASE-RELATED"/>
    <property type="match status" value="1"/>
</dbReference>
<dbReference type="CDD" id="cd02022">
    <property type="entry name" value="DPCK"/>
    <property type="match status" value="1"/>
</dbReference>
<dbReference type="InterPro" id="IPR001977">
    <property type="entry name" value="Depp_CoAkinase"/>
</dbReference>
<dbReference type="Gene3D" id="3.40.50.300">
    <property type="entry name" value="P-loop containing nucleotide triphosphate hydrolases"/>
    <property type="match status" value="1"/>
</dbReference>
<dbReference type="AlphaFoldDB" id="T0ZFK9"/>
<dbReference type="NCBIfam" id="TIGR00152">
    <property type="entry name" value="dephospho-CoA kinase"/>
    <property type="match status" value="1"/>
</dbReference>
<reference evidence="3" key="2">
    <citation type="journal article" date="2014" name="ISME J.">
        <title>Microbial stratification in low pH oxic and suboxic macroscopic growths along an acid mine drainage.</title>
        <authorList>
            <person name="Mendez-Garcia C."/>
            <person name="Mesa V."/>
            <person name="Sprenger R.R."/>
            <person name="Richter M."/>
            <person name="Diez M.S."/>
            <person name="Solano J."/>
            <person name="Bargiela R."/>
            <person name="Golyshina O.V."/>
            <person name="Manteca A."/>
            <person name="Ramos J.L."/>
            <person name="Gallego J.R."/>
            <person name="Llorente I."/>
            <person name="Martins Dos Santos V.A."/>
            <person name="Jensen O.N."/>
            <person name="Pelaez A.I."/>
            <person name="Sanchez J."/>
            <person name="Ferrer M."/>
        </authorList>
    </citation>
    <scope>NUCLEOTIDE SEQUENCE</scope>
</reference>
<proteinExistence type="inferred from homology"/>
<dbReference type="PROSITE" id="PS51219">
    <property type="entry name" value="DPCK"/>
    <property type="match status" value="1"/>
</dbReference>
<dbReference type="EC" id="2.7.-.-" evidence="3"/>
<dbReference type="GO" id="GO:0015937">
    <property type="term" value="P:coenzyme A biosynthetic process"/>
    <property type="evidence" value="ECO:0007669"/>
    <property type="project" value="InterPro"/>
</dbReference>
<gene>
    <name evidence="3" type="ORF">B2A_14915</name>
</gene>
<name>T0ZFK9_9ZZZZ</name>
<keyword evidence="3" id="KW-0418">Kinase</keyword>
<reference evidence="3" key="1">
    <citation type="submission" date="2013-08" db="EMBL/GenBank/DDBJ databases">
        <authorList>
            <person name="Mendez C."/>
            <person name="Richter M."/>
            <person name="Ferrer M."/>
            <person name="Sanchez J."/>
        </authorList>
    </citation>
    <scope>NUCLEOTIDE SEQUENCE</scope>
</reference>
<dbReference type="Pfam" id="PF01121">
    <property type="entry name" value="CoaE"/>
    <property type="match status" value="1"/>
</dbReference>
<comment type="caution">
    <text evidence="3">The sequence shown here is derived from an EMBL/GenBank/DDBJ whole genome shotgun (WGS) entry which is preliminary data.</text>
</comment>
<dbReference type="GO" id="GO:0005524">
    <property type="term" value="F:ATP binding"/>
    <property type="evidence" value="ECO:0007669"/>
    <property type="project" value="UniProtKB-KW"/>
</dbReference>
<protein>
    <submittedName>
        <fullName evidence="3">Dephospho-CoA kinase</fullName>
        <ecNumber evidence="3">2.7.-.-</ecNumber>
    </submittedName>
</protein>
<keyword evidence="3" id="KW-0808">Transferase</keyword>
<evidence type="ECO:0000256" key="1">
    <source>
        <dbReference type="ARBA" id="ARBA00022741"/>
    </source>
</evidence>
<keyword evidence="1" id="KW-0547">Nucleotide-binding</keyword>
<sequence>MKILRIGLTGGIASGKSTVAGLFAALEVPVIDTDQIAREVVEPGQPPLEKLVERFGAGILTPDGHLDRPKLREIVFTDPKARADLEALTHPAIGSAVQARAAAAGGPYQIVVIPLLVEKGYQKQLDRVLVVDCPEALQLQRLQARDGT</sequence>
<dbReference type="EMBL" id="AUZZ01010855">
    <property type="protein sequence ID" value="EQD28495.1"/>
    <property type="molecule type" value="Genomic_DNA"/>
</dbReference>
<organism evidence="3">
    <name type="scientific">mine drainage metagenome</name>
    <dbReference type="NCBI Taxonomy" id="410659"/>
    <lineage>
        <taxon>unclassified sequences</taxon>
        <taxon>metagenomes</taxon>
        <taxon>ecological metagenomes</taxon>
    </lineage>
</organism>
<evidence type="ECO:0000256" key="2">
    <source>
        <dbReference type="ARBA" id="ARBA00022840"/>
    </source>
</evidence>
<dbReference type="SUPFAM" id="SSF52540">
    <property type="entry name" value="P-loop containing nucleoside triphosphate hydrolases"/>
    <property type="match status" value="1"/>
</dbReference>
<accession>T0ZFK9</accession>
<dbReference type="GO" id="GO:0004140">
    <property type="term" value="F:dephospho-CoA kinase activity"/>
    <property type="evidence" value="ECO:0007669"/>
    <property type="project" value="InterPro"/>
</dbReference>